<reference evidence="1" key="2">
    <citation type="journal article" date="2023" name="IMA Fungus">
        <title>Comparative genomic study of the Penicillium genus elucidates a diverse pangenome and 15 lateral gene transfer events.</title>
        <authorList>
            <person name="Petersen C."/>
            <person name="Sorensen T."/>
            <person name="Nielsen M.R."/>
            <person name="Sondergaard T.E."/>
            <person name="Sorensen J.L."/>
            <person name="Fitzpatrick D.A."/>
            <person name="Frisvad J.C."/>
            <person name="Nielsen K.L."/>
        </authorList>
    </citation>
    <scope>NUCLEOTIDE SEQUENCE</scope>
    <source>
        <strain evidence="1">IBT 29495</strain>
    </source>
</reference>
<keyword evidence="2" id="KW-1185">Reference proteome</keyword>
<dbReference type="OrthoDB" id="10397513at2759"/>
<name>A0A9X0CCE3_9EURO</name>
<sequence length="71" mass="8253">MPPPVGNTANLQFFQESWWKALLQYNGFMEGYTTQIADLTHRATQYDQIRDAMDPREILAVLRAEEAYNSE</sequence>
<evidence type="ECO:0000313" key="1">
    <source>
        <dbReference type="EMBL" id="KAJ5520767.1"/>
    </source>
</evidence>
<protein>
    <submittedName>
        <fullName evidence="1">Uncharacterized protein</fullName>
    </submittedName>
</protein>
<gene>
    <name evidence="1" type="ORF">N7463_001220</name>
</gene>
<organism evidence="1 2">
    <name type="scientific">Penicillium fimorum</name>
    <dbReference type="NCBI Taxonomy" id="1882269"/>
    <lineage>
        <taxon>Eukaryota</taxon>
        <taxon>Fungi</taxon>
        <taxon>Dikarya</taxon>
        <taxon>Ascomycota</taxon>
        <taxon>Pezizomycotina</taxon>
        <taxon>Eurotiomycetes</taxon>
        <taxon>Eurotiomycetidae</taxon>
        <taxon>Eurotiales</taxon>
        <taxon>Aspergillaceae</taxon>
        <taxon>Penicillium</taxon>
    </lineage>
</organism>
<dbReference type="Proteomes" id="UP001149954">
    <property type="component" value="Unassembled WGS sequence"/>
</dbReference>
<proteinExistence type="predicted"/>
<accession>A0A9X0CCE3</accession>
<comment type="caution">
    <text evidence="1">The sequence shown here is derived from an EMBL/GenBank/DDBJ whole genome shotgun (WGS) entry which is preliminary data.</text>
</comment>
<dbReference type="EMBL" id="JAPWDS010000001">
    <property type="protein sequence ID" value="KAJ5520767.1"/>
    <property type="molecule type" value="Genomic_DNA"/>
</dbReference>
<dbReference type="AlphaFoldDB" id="A0A9X0CCE3"/>
<reference evidence="1" key="1">
    <citation type="submission" date="2022-12" db="EMBL/GenBank/DDBJ databases">
        <authorList>
            <person name="Petersen C."/>
        </authorList>
    </citation>
    <scope>NUCLEOTIDE SEQUENCE</scope>
    <source>
        <strain evidence="1">IBT 29495</strain>
    </source>
</reference>
<evidence type="ECO:0000313" key="2">
    <source>
        <dbReference type="Proteomes" id="UP001149954"/>
    </source>
</evidence>